<keyword evidence="2" id="KW-0540">Nuclease</keyword>
<evidence type="ECO:0000313" key="2">
    <source>
        <dbReference type="EMBL" id="MBD0830604.1"/>
    </source>
</evidence>
<dbReference type="PANTHER" id="PTHR12121:SF36">
    <property type="entry name" value="ENDONUCLEASE_EXONUCLEASE_PHOSPHATASE DOMAIN-CONTAINING PROTEIN"/>
    <property type="match status" value="1"/>
</dbReference>
<dbReference type="PANTHER" id="PTHR12121">
    <property type="entry name" value="CARBON CATABOLITE REPRESSOR PROTEIN 4"/>
    <property type="match status" value="1"/>
</dbReference>
<accession>A0A8J6QEW0</accession>
<reference evidence="2 3" key="1">
    <citation type="submission" date="2020-09" db="EMBL/GenBank/DDBJ databases">
        <title>TT11 complete genome.</title>
        <authorList>
            <person name="Wu Z."/>
        </authorList>
    </citation>
    <scope>NUCLEOTIDE SEQUENCE [LARGE SCALE GENOMIC DNA]</scope>
    <source>
        <strain evidence="2 3">TT11</strain>
    </source>
</reference>
<evidence type="ECO:0000259" key="1">
    <source>
        <dbReference type="Pfam" id="PF03372"/>
    </source>
</evidence>
<feature type="domain" description="Endonuclease/exonuclease/phosphatase" evidence="1">
    <location>
        <begin position="1"/>
        <end position="243"/>
    </location>
</feature>
<keyword evidence="2" id="KW-0255">Endonuclease</keyword>
<dbReference type="GO" id="GO:0004519">
    <property type="term" value="F:endonuclease activity"/>
    <property type="evidence" value="ECO:0007669"/>
    <property type="project" value="UniProtKB-KW"/>
</dbReference>
<dbReference type="InterPro" id="IPR050410">
    <property type="entry name" value="CCR4/nocturin_mRNA_transcr"/>
</dbReference>
<proteinExistence type="predicted"/>
<keyword evidence="2" id="KW-0378">Hydrolase</keyword>
<dbReference type="CDD" id="cd09083">
    <property type="entry name" value="EEP-1"/>
    <property type="match status" value="1"/>
</dbReference>
<evidence type="ECO:0000313" key="3">
    <source>
        <dbReference type="Proteomes" id="UP000600588"/>
    </source>
</evidence>
<dbReference type="Gene3D" id="3.60.10.10">
    <property type="entry name" value="Endonuclease/exonuclease/phosphatase"/>
    <property type="match status" value="1"/>
</dbReference>
<comment type="caution">
    <text evidence="2">The sequence shown here is derived from an EMBL/GenBank/DDBJ whole genome shotgun (WGS) entry which is preliminary data.</text>
</comment>
<keyword evidence="3" id="KW-1185">Reference proteome</keyword>
<dbReference type="Pfam" id="PF03372">
    <property type="entry name" value="Exo_endo_phos"/>
    <property type="match status" value="1"/>
</dbReference>
<dbReference type="AlphaFoldDB" id="A0A8J6QEW0"/>
<dbReference type="InterPro" id="IPR005135">
    <property type="entry name" value="Endo/exonuclease/phosphatase"/>
</dbReference>
<dbReference type="InterPro" id="IPR036691">
    <property type="entry name" value="Endo/exonu/phosph_ase_sf"/>
</dbReference>
<name>A0A8J6QEW0_9FLAO</name>
<dbReference type="EMBL" id="JACVXB010000001">
    <property type="protein sequence ID" value="MBD0830604.1"/>
    <property type="molecule type" value="Genomic_DNA"/>
</dbReference>
<protein>
    <submittedName>
        <fullName evidence="2">Endonuclease/exonuclease/phosphatase family protein</fullName>
    </submittedName>
</protein>
<sequence>MSFNIRYDNPNDKENWWEHRKSDVCKLINYYQPDFLGIQEGLEHQVAFLKNNTANYNFIGVGRDDGKMKGEYSALFFNDSKFELLQEKTFWLSDTPDKVSVGWDASMERICTFGKFKNKNTKKIIYVFNTHFDHIGEKAQEESAKLILKTIKKLKIKKDKLIVMGDLNSEPESKPIRLLKSKLDDGLETAKKAFYGPVGTFNNFDPNAILKNRIDYIFTKNIKVLSYRHIDDRRGNNLCISDHLPIFIIVE</sequence>
<gene>
    <name evidence="2" type="ORF">ICJ83_00525</name>
</gene>
<organism evidence="2 3">
    <name type="scientific">Aestuariibaculum sediminum</name>
    <dbReference type="NCBI Taxonomy" id="2770637"/>
    <lineage>
        <taxon>Bacteria</taxon>
        <taxon>Pseudomonadati</taxon>
        <taxon>Bacteroidota</taxon>
        <taxon>Flavobacteriia</taxon>
        <taxon>Flavobacteriales</taxon>
        <taxon>Flavobacteriaceae</taxon>
    </lineage>
</organism>
<dbReference type="Proteomes" id="UP000600588">
    <property type="component" value="Unassembled WGS sequence"/>
</dbReference>
<dbReference type="SUPFAM" id="SSF56219">
    <property type="entry name" value="DNase I-like"/>
    <property type="match status" value="1"/>
</dbReference>
<dbReference type="GO" id="GO:0000175">
    <property type="term" value="F:3'-5'-RNA exonuclease activity"/>
    <property type="evidence" value="ECO:0007669"/>
    <property type="project" value="TreeGrafter"/>
</dbReference>